<organism evidence="2 3">
    <name type="scientific">Brevundimonas diminuta</name>
    <name type="common">Pseudomonas diminuta</name>
    <dbReference type="NCBI Taxonomy" id="293"/>
    <lineage>
        <taxon>Bacteria</taxon>
        <taxon>Pseudomonadati</taxon>
        <taxon>Pseudomonadota</taxon>
        <taxon>Alphaproteobacteria</taxon>
        <taxon>Caulobacterales</taxon>
        <taxon>Caulobacteraceae</taxon>
        <taxon>Brevundimonas</taxon>
    </lineage>
</organism>
<name>A0A2X1AMU2_BREDI</name>
<dbReference type="InterPro" id="IPR003497">
    <property type="entry name" value="BRO_N_domain"/>
</dbReference>
<gene>
    <name evidence="2" type="ORF">NCTC11165_02252</name>
</gene>
<evidence type="ECO:0000259" key="1">
    <source>
        <dbReference type="PROSITE" id="PS51750"/>
    </source>
</evidence>
<protein>
    <submittedName>
        <fullName evidence="2">Uncharacterized phage-encoded protein</fullName>
    </submittedName>
</protein>
<proteinExistence type="predicted"/>
<feature type="domain" description="Bro-N" evidence="1">
    <location>
        <begin position="1"/>
        <end position="123"/>
    </location>
</feature>
<evidence type="ECO:0000313" key="3">
    <source>
        <dbReference type="Proteomes" id="UP000250358"/>
    </source>
</evidence>
<dbReference type="PANTHER" id="PTHR36180">
    <property type="entry name" value="DNA-BINDING PROTEIN-RELATED-RELATED"/>
    <property type="match status" value="1"/>
</dbReference>
<dbReference type="RefSeq" id="WP_128116005.1">
    <property type="nucleotide sequence ID" value="NZ_UAQM01000022.1"/>
</dbReference>
<reference evidence="2 3" key="1">
    <citation type="submission" date="2018-06" db="EMBL/GenBank/DDBJ databases">
        <authorList>
            <consortium name="Pathogen Informatics"/>
            <person name="Doyle S."/>
        </authorList>
    </citation>
    <scope>NUCLEOTIDE SEQUENCE [LARGE SCALE GENOMIC DNA]</scope>
    <source>
        <strain evidence="2 3">NCTC11165</strain>
    </source>
</reference>
<sequence length="178" mass="19639">MTDTTTFAFARLGSDPVNIRTVTIDGDPWFVAADVCRALGVATDHTNRVTSLVMGVDVQTLRRNQTTSDVVCYRHLFTRSVARMRVLSESGLYKLIMRSDKQEALVFQHWIASEVLPSIRKTGKYALADHGREAMPLPMDIAEAVALATAEALRDALSPITQALAAILARPLPEPERF</sequence>
<dbReference type="Proteomes" id="UP000250358">
    <property type="component" value="Unassembled WGS sequence"/>
</dbReference>
<dbReference type="AlphaFoldDB" id="A0A2X1AMU2"/>
<dbReference type="Pfam" id="PF02498">
    <property type="entry name" value="Bro-N"/>
    <property type="match status" value="1"/>
</dbReference>
<dbReference type="SMART" id="SM01040">
    <property type="entry name" value="Bro-N"/>
    <property type="match status" value="1"/>
</dbReference>
<dbReference type="PANTHER" id="PTHR36180:SF2">
    <property type="entry name" value="BRO FAMILY PROTEIN"/>
    <property type="match status" value="1"/>
</dbReference>
<accession>A0A2X1AMU2</accession>
<dbReference type="EMBL" id="UAQM01000022">
    <property type="protein sequence ID" value="SPU45927.1"/>
    <property type="molecule type" value="Genomic_DNA"/>
</dbReference>
<dbReference type="PROSITE" id="PS51750">
    <property type="entry name" value="BRO_N"/>
    <property type="match status" value="1"/>
</dbReference>
<evidence type="ECO:0000313" key="2">
    <source>
        <dbReference type="EMBL" id="SPU45927.1"/>
    </source>
</evidence>